<comment type="function">
    <text evidence="1">Exerts its effect at some terminal stage of cytochrome c oxidase synthesis, probably by being involved in the insertion of the copper B into subunit I.</text>
</comment>
<dbReference type="InterPro" id="IPR007533">
    <property type="entry name" value="Cyt_c_oxidase_assmbl_CtaG"/>
</dbReference>
<dbReference type="EMBL" id="NTKD01000006">
    <property type="protein sequence ID" value="PDH41124.1"/>
    <property type="molecule type" value="Genomic_DNA"/>
</dbReference>
<dbReference type="SUPFAM" id="SSF110111">
    <property type="entry name" value="Ctag/Cox11"/>
    <property type="match status" value="1"/>
</dbReference>
<dbReference type="PANTHER" id="PTHR21320">
    <property type="entry name" value="CYTOCHROME C OXIDASE ASSEMBLY PROTEIN COX11-RELATED"/>
    <property type="match status" value="1"/>
</dbReference>
<dbReference type="PANTHER" id="PTHR21320:SF3">
    <property type="entry name" value="CYTOCHROME C OXIDASE ASSEMBLY PROTEIN COX11, MITOCHONDRIAL-RELATED"/>
    <property type="match status" value="1"/>
</dbReference>
<evidence type="ECO:0000256" key="9">
    <source>
        <dbReference type="ARBA" id="ARBA00023136"/>
    </source>
</evidence>
<dbReference type="PIRSF" id="PIRSF005413">
    <property type="entry name" value="COX11"/>
    <property type="match status" value="1"/>
</dbReference>
<dbReference type="Proteomes" id="UP000219327">
    <property type="component" value="Unassembled WGS sequence"/>
</dbReference>
<reference evidence="11 12" key="1">
    <citation type="submission" date="2017-08" db="EMBL/GenBank/DDBJ databases">
        <title>Fine stratification of microbial communities through a metagenomic profile of the photic zone.</title>
        <authorList>
            <person name="Haro-Moreno J.M."/>
            <person name="Lopez-Perez M."/>
            <person name="De La Torre J."/>
            <person name="Picazo A."/>
            <person name="Camacho A."/>
            <person name="Rodriguez-Valera F."/>
        </authorList>
    </citation>
    <scope>NUCLEOTIDE SEQUENCE [LARGE SCALE GENOMIC DNA]</scope>
    <source>
        <strain evidence="11">MED-G24</strain>
    </source>
</reference>
<keyword evidence="5 10" id="KW-0812">Transmembrane</keyword>
<keyword evidence="7 10" id="KW-1133">Transmembrane helix</keyword>
<evidence type="ECO:0000256" key="4">
    <source>
        <dbReference type="ARBA" id="ARBA00015384"/>
    </source>
</evidence>
<organism evidence="11 12">
    <name type="scientific">OM182 bacterium MED-G24</name>
    <dbReference type="NCBI Taxonomy" id="1986255"/>
    <lineage>
        <taxon>Bacteria</taxon>
        <taxon>Pseudomonadati</taxon>
        <taxon>Pseudomonadota</taxon>
        <taxon>Gammaproteobacteria</taxon>
        <taxon>OMG group</taxon>
        <taxon>OM182 clade</taxon>
    </lineage>
</organism>
<name>A0A2A5WY67_9GAMM</name>
<evidence type="ECO:0000256" key="10">
    <source>
        <dbReference type="SAM" id="Phobius"/>
    </source>
</evidence>
<dbReference type="GO" id="GO:0005507">
    <property type="term" value="F:copper ion binding"/>
    <property type="evidence" value="ECO:0007669"/>
    <property type="project" value="InterPro"/>
</dbReference>
<comment type="similarity">
    <text evidence="3">Belongs to the COX11/CtaG family.</text>
</comment>
<evidence type="ECO:0000256" key="8">
    <source>
        <dbReference type="ARBA" id="ARBA00023008"/>
    </source>
</evidence>
<proteinExistence type="inferred from homology"/>
<evidence type="ECO:0000256" key="5">
    <source>
        <dbReference type="ARBA" id="ARBA00022692"/>
    </source>
</evidence>
<feature type="transmembrane region" description="Helical" evidence="10">
    <location>
        <begin position="9"/>
        <end position="31"/>
    </location>
</feature>
<evidence type="ECO:0000256" key="7">
    <source>
        <dbReference type="ARBA" id="ARBA00022989"/>
    </source>
</evidence>
<dbReference type="NCBIfam" id="NF003465">
    <property type="entry name" value="PRK05089.1"/>
    <property type="match status" value="1"/>
</dbReference>
<dbReference type="Pfam" id="PF04442">
    <property type="entry name" value="CtaG_Cox11"/>
    <property type="match status" value="1"/>
</dbReference>
<evidence type="ECO:0000256" key="2">
    <source>
        <dbReference type="ARBA" id="ARBA00004382"/>
    </source>
</evidence>
<evidence type="ECO:0000256" key="6">
    <source>
        <dbReference type="ARBA" id="ARBA00022968"/>
    </source>
</evidence>
<dbReference type="Gene3D" id="2.60.370.10">
    <property type="entry name" value="Ctag/Cox11"/>
    <property type="match status" value="1"/>
</dbReference>
<dbReference type="AlphaFoldDB" id="A0A2A5WY67"/>
<evidence type="ECO:0000256" key="3">
    <source>
        <dbReference type="ARBA" id="ARBA00009620"/>
    </source>
</evidence>
<gene>
    <name evidence="11" type="ORF">CNE99_02280</name>
</gene>
<sequence>MENTNTTSFALKLAAVALGMFGFGFAMVPLYDVICDITGLNGKTGDQVVARDDAIDTSREIKVQFIANNNAGMSWEFRPTVRTMTVHPGASYRTDFFARNPTARLMTAQAVPSVTPYYASRYLHKTECFCFEQQQLANGESIDMPLHFVVDRDVPEDVTTLTLAYTLFDVTEQVDVAQVRLNGLN</sequence>
<keyword evidence="8" id="KW-0186">Copper</keyword>
<evidence type="ECO:0000313" key="11">
    <source>
        <dbReference type="EMBL" id="PDH41124.1"/>
    </source>
</evidence>
<accession>A0A2A5WY67</accession>
<evidence type="ECO:0000313" key="12">
    <source>
        <dbReference type="Proteomes" id="UP000219327"/>
    </source>
</evidence>
<protein>
    <recommendedName>
        <fullName evidence="4">Cytochrome c oxidase assembly protein CtaG</fullName>
    </recommendedName>
</protein>
<comment type="subcellular location">
    <subcellularLocation>
        <location evidence="2">Cell inner membrane</location>
        <topology evidence="2">Single-pass type II membrane protein</topology>
        <orientation evidence="2">Periplasmic side</orientation>
    </subcellularLocation>
</comment>
<keyword evidence="6" id="KW-0735">Signal-anchor</keyword>
<dbReference type="InterPro" id="IPR023471">
    <property type="entry name" value="CtaG/Cox11_dom_sf"/>
</dbReference>
<dbReference type="GO" id="GO:0005886">
    <property type="term" value="C:plasma membrane"/>
    <property type="evidence" value="ECO:0007669"/>
    <property type="project" value="UniProtKB-SubCell"/>
</dbReference>
<evidence type="ECO:0000256" key="1">
    <source>
        <dbReference type="ARBA" id="ARBA00004007"/>
    </source>
</evidence>
<comment type="caution">
    <text evidence="11">The sequence shown here is derived from an EMBL/GenBank/DDBJ whole genome shotgun (WGS) entry which is preliminary data.</text>
</comment>
<keyword evidence="9 10" id="KW-0472">Membrane</keyword>